<accession>X1FAY2</accession>
<dbReference type="EMBL" id="BART01033220">
    <property type="protein sequence ID" value="GAH17913.1"/>
    <property type="molecule type" value="Genomic_DNA"/>
</dbReference>
<protein>
    <submittedName>
        <fullName evidence="1">Uncharacterized protein</fullName>
    </submittedName>
</protein>
<comment type="caution">
    <text evidence="1">The sequence shown here is derived from an EMBL/GenBank/DDBJ whole genome shotgun (WGS) entry which is preliminary data.</text>
</comment>
<dbReference type="AlphaFoldDB" id="X1FAY2"/>
<feature type="non-terminal residue" evidence="1">
    <location>
        <position position="1"/>
    </location>
</feature>
<evidence type="ECO:0000313" key="1">
    <source>
        <dbReference type="EMBL" id="GAH17913.1"/>
    </source>
</evidence>
<gene>
    <name evidence="1" type="ORF">S01H4_57166</name>
</gene>
<organism evidence="1">
    <name type="scientific">marine sediment metagenome</name>
    <dbReference type="NCBI Taxonomy" id="412755"/>
    <lineage>
        <taxon>unclassified sequences</taxon>
        <taxon>metagenomes</taxon>
        <taxon>ecological metagenomes</taxon>
    </lineage>
</organism>
<name>X1FAY2_9ZZZZ</name>
<proteinExistence type="predicted"/>
<sequence>HEGIILPSAKFIFRHGETAFGARAYFIDIRPFFGYGNGGPSAQMIYQTVTGDSGTTTATASDDEIEIVGGGIVETEVTADTVTITATIPAEHIDSDMYIDGSIDHEHLAPDIISGLADVTSADEDYILIWDATGSLLKKCDMGIFYNICSCCE</sequence>
<reference evidence="1" key="1">
    <citation type="journal article" date="2014" name="Front. Microbiol.">
        <title>High frequency of phylogenetically diverse reductive dehalogenase-homologous genes in deep subseafloor sedimentary metagenomes.</title>
        <authorList>
            <person name="Kawai M."/>
            <person name="Futagami T."/>
            <person name="Toyoda A."/>
            <person name="Takaki Y."/>
            <person name="Nishi S."/>
            <person name="Hori S."/>
            <person name="Arai W."/>
            <person name="Tsubouchi T."/>
            <person name="Morono Y."/>
            <person name="Uchiyama I."/>
            <person name="Ito T."/>
            <person name="Fujiyama A."/>
            <person name="Inagaki F."/>
            <person name="Takami H."/>
        </authorList>
    </citation>
    <scope>NUCLEOTIDE SEQUENCE</scope>
    <source>
        <strain evidence="1">Expedition CK06-06</strain>
    </source>
</reference>